<evidence type="ECO:0000313" key="1">
    <source>
        <dbReference type="EMBL" id="SDU40032.1"/>
    </source>
</evidence>
<sequence>MRLQGRIHSSTRTVEITYSLKPLLTTSEAIGRQDNSYKFVRPDAFTAVDRRHNVVIQTVYCAGCGIVADEIDALNRTPLPRARAQDSKTRKG</sequence>
<protein>
    <submittedName>
        <fullName evidence="1">Uncharacterized protein</fullName>
    </submittedName>
</protein>
<proteinExistence type="predicted"/>
<keyword evidence="2" id="KW-1185">Reference proteome</keyword>
<gene>
    <name evidence="1" type="ORF">SAMN04490201_1423</name>
</gene>
<reference evidence="1 2" key="1">
    <citation type="submission" date="2016-10" db="EMBL/GenBank/DDBJ databases">
        <authorList>
            <person name="Varghese N."/>
            <person name="Submissions S."/>
        </authorList>
    </citation>
    <scope>NUCLEOTIDE SEQUENCE [LARGE SCALE GENOMIC DNA]</scope>
    <source>
        <strain evidence="1 2">BS3667</strain>
    </source>
</reference>
<accession>A0ABY0VLM0</accession>
<dbReference type="Proteomes" id="UP000182058">
    <property type="component" value="Chromosome I"/>
</dbReference>
<evidence type="ECO:0000313" key="2">
    <source>
        <dbReference type="Proteomes" id="UP000182058"/>
    </source>
</evidence>
<name>A0ABY0VLM0_9PSED</name>
<dbReference type="EMBL" id="LT629795">
    <property type="protein sequence ID" value="SDU40032.1"/>
    <property type="molecule type" value="Genomic_DNA"/>
</dbReference>
<organism evidence="1 2">
    <name type="scientific">Pseudomonas psychrophila</name>
    <dbReference type="NCBI Taxonomy" id="122355"/>
    <lineage>
        <taxon>Bacteria</taxon>
        <taxon>Pseudomonadati</taxon>
        <taxon>Pseudomonadota</taxon>
        <taxon>Gammaproteobacteria</taxon>
        <taxon>Pseudomonadales</taxon>
        <taxon>Pseudomonadaceae</taxon>
        <taxon>Pseudomonas</taxon>
    </lineage>
</organism>